<reference evidence="1 2" key="1">
    <citation type="submission" date="2021-03" db="EMBL/GenBank/DDBJ databases">
        <title>Sequencing the genomes of 1000 actinobacteria strains.</title>
        <authorList>
            <person name="Klenk H.-P."/>
        </authorList>
    </citation>
    <scope>NUCLEOTIDE SEQUENCE [LARGE SCALE GENOMIC DNA]</scope>
    <source>
        <strain evidence="1 2">DSM 45510</strain>
    </source>
</reference>
<protein>
    <submittedName>
        <fullName evidence="1">Uncharacterized protein</fullName>
    </submittedName>
</protein>
<dbReference type="Proteomes" id="UP000741013">
    <property type="component" value="Unassembled WGS sequence"/>
</dbReference>
<organism evidence="1 2">
    <name type="scientific">Amycolatopsis magusensis</name>
    <dbReference type="NCBI Taxonomy" id="882444"/>
    <lineage>
        <taxon>Bacteria</taxon>
        <taxon>Bacillati</taxon>
        <taxon>Actinomycetota</taxon>
        <taxon>Actinomycetes</taxon>
        <taxon>Pseudonocardiales</taxon>
        <taxon>Pseudonocardiaceae</taxon>
        <taxon>Amycolatopsis</taxon>
    </lineage>
</organism>
<sequence>MAAWPSLDSEQQQETLEELTSTVLAALPARWQQLAIEYRQVGTHIDVRTGLTGEDGETEVWNPPTEAWHRFQDLRGGMYREGEGTWFGARYVLDAEERFSIQYTERQPAFREPLGEHDVAAEQHDFPRDDAHMPDWYRHALTPTAAA</sequence>
<evidence type="ECO:0000313" key="1">
    <source>
        <dbReference type="EMBL" id="MBP2179633.1"/>
    </source>
</evidence>
<name>A0ABS4PLB4_9PSEU</name>
<dbReference type="RefSeq" id="WP_209663330.1">
    <property type="nucleotide sequence ID" value="NZ_JAGGMS010000001.1"/>
</dbReference>
<gene>
    <name evidence="1" type="ORF">JOM49_001159</name>
</gene>
<comment type="caution">
    <text evidence="1">The sequence shown here is derived from an EMBL/GenBank/DDBJ whole genome shotgun (WGS) entry which is preliminary data.</text>
</comment>
<accession>A0ABS4PLB4</accession>
<dbReference type="SUPFAM" id="SSF160424">
    <property type="entry name" value="BH3703-like"/>
    <property type="match status" value="1"/>
</dbReference>
<keyword evidence="2" id="KW-1185">Reference proteome</keyword>
<dbReference type="EMBL" id="JAGGMS010000001">
    <property type="protein sequence ID" value="MBP2179633.1"/>
    <property type="molecule type" value="Genomic_DNA"/>
</dbReference>
<proteinExistence type="predicted"/>
<dbReference type="InterPro" id="IPR036170">
    <property type="entry name" value="YezG-like_sf"/>
</dbReference>
<evidence type="ECO:0000313" key="2">
    <source>
        <dbReference type="Proteomes" id="UP000741013"/>
    </source>
</evidence>